<proteinExistence type="predicted"/>
<dbReference type="Proteomes" id="UP001232343">
    <property type="component" value="Unassembled WGS sequence"/>
</dbReference>
<keyword evidence="3" id="KW-1185">Reference proteome</keyword>
<evidence type="ECO:0000313" key="2">
    <source>
        <dbReference type="EMBL" id="MDQ0341610.1"/>
    </source>
</evidence>
<accession>A0ABU0CZQ0</accession>
<evidence type="ECO:0008006" key="4">
    <source>
        <dbReference type="Google" id="ProtNLM"/>
    </source>
</evidence>
<organism evidence="2 3">
    <name type="scientific">Lederbergia wuyishanensis</name>
    <dbReference type="NCBI Taxonomy" id="1347903"/>
    <lineage>
        <taxon>Bacteria</taxon>
        <taxon>Bacillati</taxon>
        <taxon>Bacillota</taxon>
        <taxon>Bacilli</taxon>
        <taxon>Bacillales</taxon>
        <taxon>Bacillaceae</taxon>
        <taxon>Lederbergia</taxon>
    </lineage>
</organism>
<dbReference type="Pfam" id="PF11068">
    <property type="entry name" value="YlqD"/>
    <property type="match status" value="1"/>
</dbReference>
<evidence type="ECO:0000313" key="3">
    <source>
        <dbReference type="Proteomes" id="UP001232343"/>
    </source>
</evidence>
<reference evidence="2 3" key="1">
    <citation type="submission" date="2023-07" db="EMBL/GenBank/DDBJ databases">
        <title>Genomic Encyclopedia of Type Strains, Phase IV (KMG-IV): sequencing the most valuable type-strain genomes for metagenomic binning, comparative biology and taxonomic classification.</title>
        <authorList>
            <person name="Goeker M."/>
        </authorList>
    </citation>
    <scope>NUCLEOTIDE SEQUENCE [LARGE SCALE GENOMIC DNA]</scope>
    <source>
        <strain evidence="2 3">DSM 27848</strain>
    </source>
</reference>
<feature type="coiled-coil region" evidence="1">
    <location>
        <begin position="23"/>
        <end position="50"/>
    </location>
</feature>
<evidence type="ECO:0000256" key="1">
    <source>
        <dbReference type="SAM" id="Coils"/>
    </source>
</evidence>
<comment type="caution">
    <text evidence="2">The sequence shown here is derived from an EMBL/GenBank/DDBJ whole genome shotgun (WGS) entry which is preliminary data.</text>
</comment>
<sequence length="131" mass="15538">MMRILQTVSVKQVLTEMSKYKLQKRFKDNKQQLKKECDQLLFELKKLERTRKFTPSGLKTQFDKEIEMRKEKIKLIDFQIEQLDMLSIGSELHDQDIQAIIDIKVGDNWDEVAKGKTIVIKDGIIVEIRER</sequence>
<name>A0ABU0CZQ0_9BACI</name>
<keyword evidence="1" id="KW-0175">Coiled coil</keyword>
<protein>
    <recommendedName>
        <fullName evidence="4">YlqD protein</fullName>
    </recommendedName>
</protein>
<dbReference type="Gene3D" id="6.10.140.1110">
    <property type="match status" value="1"/>
</dbReference>
<dbReference type="EMBL" id="JAUSUO010000001">
    <property type="protein sequence ID" value="MDQ0341610.1"/>
    <property type="molecule type" value="Genomic_DNA"/>
</dbReference>
<gene>
    <name evidence="2" type="ORF">J2S14_000403</name>
</gene>
<dbReference type="InterPro" id="IPR021297">
    <property type="entry name" value="YlqD"/>
</dbReference>